<dbReference type="Gene3D" id="3.40.50.150">
    <property type="entry name" value="Vaccinia Virus protein VP39"/>
    <property type="match status" value="1"/>
</dbReference>
<accession>A0A0B5FMM1</accession>
<protein>
    <recommendedName>
        <fullName evidence="3">rRNA methyltransferase</fullName>
    </recommendedName>
</protein>
<reference evidence="1 2" key="1">
    <citation type="journal article" date="2015" name="Genome Announc.">
        <title>Genomes of Geoalkalibacter ferrihydriticus Z-0531T and Geoalkalibacter subterraneus Red1T, Two Haloalkaliphilic Metal-Reducing Deltaproteobacteria.</title>
        <authorList>
            <person name="Badalamenti J.P."/>
            <person name="Krajmalnik-Brown R."/>
            <person name="Torres C.I."/>
            <person name="Bond D.R."/>
        </authorList>
    </citation>
    <scope>NUCLEOTIDE SEQUENCE [LARGE SCALE GENOMIC DNA]</scope>
    <source>
        <strain evidence="1 2">Red1</strain>
    </source>
</reference>
<evidence type="ECO:0000313" key="1">
    <source>
        <dbReference type="EMBL" id="AJF05899.1"/>
    </source>
</evidence>
<name>A0A0B5FMM1_9BACT</name>
<dbReference type="CDD" id="cd02440">
    <property type="entry name" value="AdoMet_MTases"/>
    <property type="match status" value="1"/>
</dbReference>
<proteinExistence type="predicted"/>
<dbReference type="Pfam" id="PF06962">
    <property type="entry name" value="rRNA_methylase"/>
    <property type="match status" value="1"/>
</dbReference>
<dbReference type="PANTHER" id="PTHR35276:SF1">
    <property type="entry name" value="TRNA (MNM(5)S(2)U34)-METHYLTRANSFERASE, CHLOROPLASTIC"/>
    <property type="match status" value="1"/>
</dbReference>
<dbReference type="Proteomes" id="UP000035036">
    <property type="component" value="Chromosome"/>
</dbReference>
<dbReference type="HOGENOM" id="CLU_079190_1_0_7"/>
<dbReference type="PANTHER" id="PTHR35276">
    <property type="entry name" value="S-ADENOSYL-L-METHIONINE-DEPENDENT METHYLTRANSFERASES SUPERFAMILY PROTEIN"/>
    <property type="match status" value="1"/>
</dbReference>
<dbReference type="AlphaFoldDB" id="A0A0B5FMM1"/>
<organism evidence="1 2">
    <name type="scientific">Geoalkalibacter subterraneus</name>
    <dbReference type="NCBI Taxonomy" id="483547"/>
    <lineage>
        <taxon>Bacteria</taxon>
        <taxon>Pseudomonadati</taxon>
        <taxon>Thermodesulfobacteriota</taxon>
        <taxon>Desulfuromonadia</taxon>
        <taxon>Desulfuromonadales</taxon>
        <taxon>Geoalkalibacteraceae</taxon>
        <taxon>Geoalkalibacter</taxon>
    </lineage>
</organism>
<dbReference type="EMBL" id="CP010311">
    <property type="protein sequence ID" value="AJF05899.1"/>
    <property type="molecule type" value="Genomic_DNA"/>
</dbReference>
<dbReference type="KEGG" id="gsb:GSUB_04030"/>
<keyword evidence="2" id="KW-1185">Reference proteome</keyword>
<dbReference type="SUPFAM" id="SSF53335">
    <property type="entry name" value="S-adenosyl-L-methionine-dependent methyltransferases"/>
    <property type="match status" value="1"/>
</dbReference>
<dbReference type="InterPro" id="IPR029063">
    <property type="entry name" value="SAM-dependent_MTases_sf"/>
</dbReference>
<evidence type="ECO:0000313" key="2">
    <source>
        <dbReference type="Proteomes" id="UP000035036"/>
    </source>
</evidence>
<gene>
    <name evidence="1" type="ORF">GSUB_04030</name>
</gene>
<sequence length="199" mass="21735">MTRIVPWSQSLLAEVLATGDLAVDLTAGAGRDTLFLWQQVAPSGSVVAFDVQEAALERTRLLLQAEGVPVFLHSYEDPGSFAKPGVHLIHDSHAQWLQYDFDSPRVVIANLGYLPDGDRSLVTQKDSTLRALTVALRHLRDQGRLAVVGYPGHEGGQEEVEAVGFLLSGLDPERWQVLHLRAANCPQAPLLWVAEKKAA</sequence>
<dbReference type="STRING" id="483547.GSUB_04030"/>
<evidence type="ECO:0008006" key="3">
    <source>
        <dbReference type="Google" id="ProtNLM"/>
    </source>
</evidence>
<dbReference type="InterPro" id="IPR010719">
    <property type="entry name" value="MnmM_MeTrfase"/>
</dbReference>